<name>G3I2W6_CRIGR</name>
<dbReference type="InParanoid" id="G3I2W6"/>
<protein>
    <submittedName>
        <fullName evidence="1">Uncharacterized protein</fullName>
    </submittedName>
</protein>
<accession>G3I2W6</accession>
<dbReference type="EMBL" id="JH001148">
    <property type="protein sequence ID" value="EGW01053.1"/>
    <property type="molecule type" value="Genomic_DNA"/>
</dbReference>
<sequence length="83" mass="9107">MPLNIRSLPGPRGLASLTCGWVAGSRAPCRSRSIYLLGKVVLCKEIAHRSSSGSWPPKALKIPEILRFTSKTWFSRALLGTKK</sequence>
<dbReference type="AlphaFoldDB" id="G3I2W6"/>
<reference evidence="2" key="1">
    <citation type="journal article" date="2011" name="Nat. Biotechnol.">
        <title>The genomic sequence of the Chinese hamster ovary (CHO)-K1 cell line.</title>
        <authorList>
            <person name="Xu X."/>
            <person name="Nagarajan H."/>
            <person name="Lewis N.E."/>
            <person name="Pan S."/>
            <person name="Cai Z."/>
            <person name="Liu X."/>
            <person name="Chen W."/>
            <person name="Xie M."/>
            <person name="Wang W."/>
            <person name="Hammond S."/>
            <person name="Andersen M.R."/>
            <person name="Neff N."/>
            <person name="Passarelli B."/>
            <person name="Koh W."/>
            <person name="Fan H.C."/>
            <person name="Wang J."/>
            <person name="Gui Y."/>
            <person name="Lee K.H."/>
            <person name="Betenbaugh M.J."/>
            <person name="Quake S.R."/>
            <person name="Famili I."/>
            <person name="Palsson B.O."/>
            <person name="Wang J."/>
        </authorList>
    </citation>
    <scope>NUCLEOTIDE SEQUENCE [LARGE SCALE GENOMIC DNA]</scope>
    <source>
        <strain evidence="2">CHO K1 cell line</strain>
    </source>
</reference>
<evidence type="ECO:0000313" key="1">
    <source>
        <dbReference type="EMBL" id="EGW01053.1"/>
    </source>
</evidence>
<organism evidence="1 2">
    <name type="scientific">Cricetulus griseus</name>
    <name type="common">Chinese hamster</name>
    <name type="synonym">Cricetulus barabensis griseus</name>
    <dbReference type="NCBI Taxonomy" id="10029"/>
    <lineage>
        <taxon>Eukaryota</taxon>
        <taxon>Metazoa</taxon>
        <taxon>Chordata</taxon>
        <taxon>Craniata</taxon>
        <taxon>Vertebrata</taxon>
        <taxon>Euteleostomi</taxon>
        <taxon>Mammalia</taxon>
        <taxon>Eutheria</taxon>
        <taxon>Euarchontoglires</taxon>
        <taxon>Glires</taxon>
        <taxon>Rodentia</taxon>
        <taxon>Myomorpha</taxon>
        <taxon>Muroidea</taxon>
        <taxon>Cricetidae</taxon>
        <taxon>Cricetinae</taxon>
        <taxon>Cricetulus</taxon>
    </lineage>
</organism>
<dbReference type="Proteomes" id="UP000001075">
    <property type="component" value="Unassembled WGS sequence"/>
</dbReference>
<evidence type="ECO:0000313" key="2">
    <source>
        <dbReference type="Proteomes" id="UP000001075"/>
    </source>
</evidence>
<proteinExistence type="predicted"/>
<gene>
    <name evidence="1" type="ORF">I79_017761</name>
</gene>